<keyword evidence="5 8" id="KW-0812">Transmembrane</keyword>
<dbReference type="AlphaFoldDB" id="B4D667"/>
<feature type="domain" description="YidE/YbjL duplication" evidence="9">
    <location>
        <begin position="3"/>
        <end position="118"/>
    </location>
</feature>
<dbReference type="PANTHER" id="PTHR30445:SF3">
    <property type="entry name" value="TRANSPORT PROTEIN YIDE-RELATED"/>
    <property type="match status" value="1"/>
</dbReference>
<dbReference type="InterPro" id="IPR050144">
    <property type="entry name" value="AAE_transporter"/>
</dbReference>
<keyword evidence="3" id="KW-0813">Transport</keyword>
<evidence type="ECO:0000256" key="5">
    <source>
        <dbReference type="ARBA" id="ARBA00022692"/>
    </source>
</evidence>
<dbReference type="STRING" id="497964.CfE428DRAFT_4406"/>
<feature type="transmembrane region" description="Helical" evidence="8">
    <location>
        <begin position="102"/>
        <end position="122"/>
    </location>
</feature>
<name>B4D667_9BACT</name>
<evidence type="ECO:0000256" key="7">
    <source>
        <dbReference type="ARBA" id="ARBA00023136"/>
    </source>
</evidence>
<organism evidence="10 11">
    <name type="scientific">Chthoniobacter flavus Ellin428</name>
    <dbReference type="NCBI Taxonomy" id="497964"/>
    <lineage>
        <taxon>Bacteria</taxon>
        <taxon>Pseudomonadati</taxon>
        <taxon>Verrucomicrobiota</taxon>
        <taxon>Spartobacteria</taxon>
        <taxon>Chthoniobacterales</taxon>
        <taxon>Chthoniobacteraceae</taxon>
        <taxon>Chthoniobacter</taxon>
    </lineage>
</organism>
<dbReference type="PANTHER" id="PTHR30445">
    <property type="entry name" value="K(+)_H(+) ANTIPORTER SUBUNIT KHTT"/>
    <property type="match status" value="1"/>
</dbReference>
<feature type="transmembrane region" description="Helical" evidence="8">
    <location>
        <begin position="39"/>
        <end position="62"/>
    </location>
</feature>
<evidence type="ECO:0000259" key="9">
    <source>
        <dbReference type="Pfam" id="PF06826"/>
    </source>
</evidence>
<evidence type="ECO:0000313" key="10">
    <source>
        <dbReference type="EMBL" id="EDY17976.1"/>
    </source>
</evidence>
<comment type="caution">
    <text evidence="10">The sequence shown here is derived from an EMBL/GenBank/DDBJ whole genome shotgun (WGS) entry which is preliminary data.</text>
</comment>
<keyword evidence="11" id="KW-1185">Reference proteome</keyword>
<comment type="similarity">
    <text evidence="2">Belongs to the AAE transporter (TC 2.A.81) family.</text>
</comment>
<evidence type="ECO:0000256" key="2">
    <source>
        <dbReference type="ARBA" id="ARBA00009854"/>
    </source>
</evidence>
<evidence type="ECO:0000256" key="4">
    <source>
        <dbReference type="ARBA" id="ARBA00022475"/>
    </source>
</evidence>
<keyword evidence="7 8" id="KW-0472">Membrane</keyword>
<gene>
    <name evidence="10" type="ORF">CfE428DRAFT_4406</name>
</gene>
<accession>B4D667</accession>
<dbReference type="Proteomes" id="UP000005824">
    <property type="component" value="Unassembled WGS sequence"/>
</dbReference>
<keyword evidence="4" id="KW-1003">Cell membrane</keyword>
<evidence type="ECO:0000313" key="11">
    <source>
        <dbReference type="Proteomes" id="UP000005824"/>
    </source>
</evidence>
<evidence type="ECO:0000256" key="1">
    <source>
        <dbReference type="ARBA" id="ARBA00004651"/>
    </source>
</evidence>
<comment type="subcellular location">
    <subcellularLocation>
        <location evidence="1">Cell membrane</location>
        <topology evidence="1">Multi-pass membrane protein</topology>
    </subcellularLocation>
</comment>
<reference evidence="10 11" key="1">
    <citation type="journal article" date="2011" name="J. Bacteriol.">
        <title>Genome sequence of Chthoniobacter flavus Ellin428, an aerobic heterotrophic soil bacterium.</title>
        <authorList>
            <person name="Kant R."/>
            <person name="van Passel M.W."/>
            <person name="Palva A."/>
            <person name="Lucas S."/>
            <person name="Lapidus A."/>
            <person name="Glavina Del Rio T."/>
            <person name="Dalin E."/>
            <person name="Tice H."/>
            <person name="Bruce D."/>
            <person name="Goodwin L."/>
            <person name="Pitluck S."/>
            <person name="Larimer F.W."/>
            <person name="Land M.L."/>
            <person name="Hauser L."/>
            <person name="Sangwan P."/>
            <person name="de Vos W.M."/>
            <person name="Janssen P.H."/>
            <person name="Smidt H."/>
        </authorList>
    </citation>
    <scope>NUCLEOTIDE SEQUENCE [LARGE SCALE GENOMIC DNA]</scope>
    <source>
        <strain evidence="10 11">Ellin428</strain>
    </source>
</reference>
<dbReference type="eggNOG" id="COG2985">
    <property type="taxonomic scope" value="Bacteria"/>
</dbReference>
<dbReference type="NCBIfam" id="TIGR01625">
    <property type="entry name" value="YidE_YbjL_dupl"/>
    <property type="match status" value="1"/>
</dbReference>
<protein>
    <submittedName>
        <fullName evidence="10">YidE/YbjL duplication</fullName>
    </submittedName>
</protein>
<dbReference type="RefSeq" id="WP_006981729.1">
    <property type="nucleotide sequence ID" value="NZ_ABVL01000015.1"/>
</dbReference>
<dbReference type="InParanoid" id="B4D667"/>
<evidence type="ECO:0000256" key="3">
    <source>
        <dbReference type="ARBA" id="ARBA00022448"/>
    </source>
</evidence>
<proteinExistence type="inferred from homology"/>
<evidence type="ECO:0000256" key="6">
    <source>
        <dbReference type="ARBA" id="ARBA00022989"/>
    </source>
</evidence>
<keyword evidence="6 8" id="KW-1133">Transmembrane helix</keyword>
<sequence>MNTNLTFREFGIALFFASVGLSAGAKFFATVFSTTGLQWLLAGACVTVLPLLLVGILARTVLKMNFMDLSGLLAGSMTDPPALAFASNIADSDAPTVAYATVYPLTTLLRILSAQVLAIVLFR</sequence>
<dbReference type="InterPro" id="IPR006512">
    <property type="entry name" value="YidE_YbjL"/>
</dbReference>
<dbReference type="Pfam" id="PF06826">
    <property type="entry name" value="Asp-Al_Ex"/>
    <property type="match status" value="1"/>
</dbReference>
<dbReference type="EMBL" id="ABVL01000015">
    <property type="protein sequence ID" value="EDY17976.1"/>
    <property type="molecule type" value="Genomic_DNA"/>
</dbReference>
<dbReference type="GO" id="GO:0005886">
    <property type="term" value="C:plasma membrane"/>
    <property type="evidence" value="ECO:0007669"/>
    <property type="project" value="UniProtKB-SubCell"/>
</dbReference>
<evidence type="ECO:0000256" key="8">
    <source>
        <dbReference type="SAM" id="Phobius"/>
    </source>
</evidence>